<dbReference type="RefSeq" id="WP_157388566.1">
    <property type="nucleotide sequence ID" value="NZ_WRPP01000003.1"/>
</dbReference>
<organism evidence="1 2">
    <name type="scientific">Nocardia terrae</name>
    <dbReference type="NCBI Taxonomy" id="2675851"/>
    <lineage>
        <taxon>Bacteria</taxon>
        <taxon>Bacillati</taxon>
        <taxon>Actinomycetota</taxon>
        <taxon>Actinomycetes</taxon>
        <taxon>Mycobacteriales</taxon>
        <taxon>Nocardiaceae</taxon>
        <taxon>Nocardia</taxon>
    </lineage>
</organism>
<protein>
    <submittedName>
        <fullName evidence="1">Uncharacterized protein</fullName>
    </submittedName>
</protein>
<evidence type="ECO:0000313" key="1">
    <source>
        <dbReference type="EMBL" id="MVU78970.1"/>
    </source>
</evidence>
<dbReference type="Proteomes" id="UP000466794">
    <property type="component" value="Unassembled WGS sequence"/>
</dbReference>
<keyword evidence="2" id="KW-1185">Reference proteome</keyword>
<evidence type="ECO:0000313" key="2">
    <source>
        <dbReference type="Proteomes" id="UP000466794"/>
    </source>
</evidence>
<reference evidence="1 2" key="1">
    <citation type="submission" date="2019-12" db="EMBL/GenBank/DDBJ databases">
        <title>Nocardia sp. nov. ET3-3 isolated from soil.</title>
        <authorList>
            <person name="Kanchanasin P."/>
            <person name="Tanasupawat S."/>
            <person name="Yuki M."/>
            <person name="Kudo T."/>
        </authorList>
    </citation>
    <scope>NUCLEOTIDE SEQUENCE [LARGE SCALE GENOMIC DNA]</scope>
    <source>
        <strain evidence="1 2">ET3-3</strain>
    </source>
</reference>
<name>A0A7K1UX61_9NOCA</name>
<accession>A0A7K1UX61</accession>
<sequence length="76" mass="9016">MALLVYYRQVRNEPEEAEYWFGTSREEMSRTLVIDKVRRTARTDGDENMLFWEAAGHILLREGREKVWPTHGMKAS</sequence>
<proteinExistence type="predicted"/>
<dbReference type="EMBL" id="WRPP01000003">
    <property type="protein sequence ID" value="MVU78970.1"/>
    <property type="molecule type" value="Genomic_DNA"/>
</dbReference>
<comment type="caution">
    <text evidence="1">The sequence shown here is derived from an EMBL/GenBank/DDBJ whole genome shotgun (WGS) entry which is preliminary data.</text>
</comment>
<dbReference type="AlphaFoldDB" id="A0A7K1UX61"/>
<gene>
    <name evidence="1" type="ORF">GPX89_17165</name>
</gene>